<proteinExistence type="inferred from homology"/>
<evidence type="ECO:0000256" key="7">
    <source>
        <dbReference type="HAMAP-Rule" id="MF_00227"/>
    </source>
</evidence>
<keyword evidence="5 7" id="KW-0378">Hydrolase</keyword>
<dbReference type="InterPro" id="IPR000100">
    <property type="entry name" value="RNase_P"/>
</dbReference>
<keyword evidence="2 7" id="KW-0819">tRNA processing</keyword>
<organism evidence="9">
    <name type="scientific">Methyloraptor flagellatus</name>
    <dbReference type="NCBI Taxonomy" id="3162530"/>
    <lineage>
        <taxon>Bacteria</taxon>
        <taxon>Pseudomonadati</taxon>
        <taxon>Pseudomonadota</taxon>
        <taxon>Alphaproteobacteria</taxon>
        <taxon>Hyphomicrobiales</taxon>
        <taxon>Ancalomicrobiaceae</taxon>
        <taxon>Methyloraptor</taxon>
    </lineage>
</organism>
<evidence type="ECO:0000256" key="6">
    <source>
        <dbReference type="ARBA" id="ARBA00022884"/>
    </source>
</evidence>
<evidence type="ECO:0000256" key="5">
    <source>
        <dbReference type="ARBA" id="ARBA00022801"/>
    </source>
</evidence>
<dbReference type="PANTHER" id="PTHR33992">
    <property type="entry name" value="RIBONUCLEASE P PROTEIN COMPONENT"/>
    <property type="match status" value="1"/>
</dbReference>
<reference evidence="9" key="1">
    <citation type="submission" date="2024-06" db="EMBL/GenBank/DDBJ databases">
        <title>Methylostella associata gen. nov., sp. nov., a novel Ancalomicrobiaceae-affiliated facultatively methylotrophic bacteria that feed on methanotrophs of the genus Methylococcus.</title>
        <authorList>
            <person name="Saltykova V."/>
            <person name="Danilova O.V."/>
            <person name="Oshkin I.Y."/>
            <person name="Belova S.E."/>
            <person name="Pimenov N.V."/>
            <person name="Dedysh S.N."/>
        </authorList>
    </citation>
    <scope>NUCLEOTIDE SEQUENCE</scope>
    <source>
        <strain evidence="9">S20</strain>
    </source>
</reference>
<dbReference type="GO" id="GO:0001682">
    <property type="term" value="P:tRNA 5'-leader removal"/>
    <property type="evidence" value="ECO:0007669"/>
    <property type="project" value="UniProtKB-UniRule"/>
</dbReference>
<dbReference type="NCBIfam" id="TIGR00188">
    <property type="entry name" value="rnpA"/>
    <property type="match status" value="1"/>
</dbReference>
<sequence>MERLTKRAEFLAVARGSRSARRAFVLQALGRSEADTPPRAGFTVTKKVGNAVERNRIRRRLREVVRLHGMALADPGTDYVLVGRREALSLPFAALVEDFASAIRQARKQRRKAEARAGARAGHRGHGRFGSGGYGRAKFLVARSKRTGPVRFDRAIGSSNAWSGRSEACTTHGPAADRRSGIRSDRIPLPSCCDAGLFPIGVPRPGRALL</sequence>
<dbReference type="InterPro" id="IPR020539">
    <property type="entry name" value="RNase_P_CS"/>
</dbReference>
<dbReference type="AlphaFoldDB" id="A0AAU7X773"/>
<accession>A0AAU7X773</accession>
<evidence type="ECO:0000256" key="1">
    <source>
        <dbReference type="ARBA" id="ARBA00002663"/>
    </source>
</evidence>
<dbReference type="InterPro" id="IPR020568">
    <property type="entry name" value="Ribosomal_Su5_D2-typ_SF"/>
</dbReference>
<dbReference type="KEGG" id="mflg:ABS361_15235"/>
<dbReference type="InterPro" id="IPR014721">
    <property type="entry name" value="Ribsml_uS5_D2-typ_fold_subgr"/>
</dbReference>
<keyword evidence="3 7" id="KW-0540">Nuclease</keyword>
<dbReference type="SUPFAM" id="SSF54211">
    <property type="entry name" value="Ribosomal protein S5 domain 2-like"/>
    <property type="match status" value="1"/>
</dbReference>
<evidence type="ECO:0000313" key="9">
    <source>
        <dbReference type="EMBL" id="XBY43435.1"/>
    </source>
</evidence>
<dbReference type="GO" id="GO:0000049">
    <property type="term" value="F:tRNA binding"/>
    <property type="evidence" value="ECO:0007669"/>
    <property type="project" value="UniProtKB-UniRule"/>
</dbReference>
<comment type="subunit">
    <text evidence="7">Consists of a catalytic RNA component (M1 or rnpB) and a protein subunit.</text>
</comment>
<name>A0AAU7X773_9HYPH</name>
<dbReference type="PANTHER" id="PTHR33992:SF1">
    <property type="entry name" value="RIBONUCLEASE P PROTEIN COMPONENT"/>
    <property type="match status" value="1"/>
</dbReference>
<dbReference type="GO" id="GO:0042781">
    <property type="term" value="F:3'-tRNA processing endoribonuclease activity"/>
    <property type="evidence" value="ECO:0007669"/>
    <property type="project" value="TreeGrafter"/>
</dbReference>
<dbReference type="GO" id="GO:0030677">
    <property type="term" value="C:ribonuclease P complex"/>
    <property type="evidence" value="ECO:0007669"/>
    <property type="project" value="TreeGrafter"/>
</dbReference>
<dbReference type="Pfam" id="PF00825">
    <property type="entry name" value="Ribonuclease_P"/>
    <property type="match status" value="1"/>
</dbReference>
<dbReference type="GO" id="GO:0004526">
    <property type="term" value="F:ribonuclease P activity"/>
    <property type="evidence" value="ECO:0007669"/>
    <property type="project" value="UniProtKB-UniRule"/>
</dbReference>
<keyword evidence="4 7" id="KW-0255">Endonuclease</keyword>
<evidence type="ECO:0000256" key="4">
    <source>
        <dbReference type="ARBA" id="ARBA00022759"/>
    </source>
</evidence>
<evidence type="ECO:0000256" key="3">
    <source>
        <dbReference type="ARBA" id="ARBA00022722"/>
    </source>
</evidence>
<evidence type="ECO:0000256" key="8">
    <source>
        <dbReference type="NCBIfam" id="TIGR00188"/>
    </source>
</evidence>
<dbReference type="HAMAP" id="MF_00227">
    <property type="entry name" value="RNase_P"/>
    <property type="match status" value="1"/>
</dbReference>
<comment type="catalytic activity">
    <reaction evidence="7">
        <text>Endonucleolytic cleavage of RNA, removing 5'-extranucleotides from tRNA precursor.</text>
        <dbReference type="EC" id="3.1.26.5"/>
    </reaction>
</comment>
<dbReference type="PROSITE" id="PS00648">
    <property type="entry name" value="RIBONUCLEASE_P"/>
    <property type="match status" value="1"/>
</dbReference>
<dbReference type="EC" id="3.1.26.5" evidence="7 8"/>
<dbReference type="Gene3D" id="3.30.230.10">
    <property type="match status" value="1"/>
</dbReference>
<dbReference type="RefSeq" id="WP_407048534.1">
    <property type="nucleotide sequence ID" value="NZ_CP158568.1"/>
</dbReference>
<keyword evidence="6 7" id="KW-0694">RNA-binding</keyword>
<dbReference type="EMBL" id="CP158568">
    <property type="protein sequence ID" value="XBY43435.1"/>
    <property type="molecule type" value="Genomic_DNA"/>
</dbReference>
<gene>
    <name evidence="7 9" type="primary">rnpA</name>
    <name evidence="9" type="ORF">ABS361_15235</name>
</gene>
<protein>
    <recommendedName>
        <fullName evidence="7 8">Ribonuclease P protein component</fullName>
        <shortName evidence="7">RNase P protein</shortName>
        <shortName evidence="7">RNaseP protein</shortName>
        <ecNumber evidence="7 8">3.1.26.5</ecNumber>
    </recommendedName>
    <alternativeName>
        <fullName evidence="7">Protein C5</fullName>
    </alternativeName>
</protein>
<comment type="similarity">
    <text evidence="7">Belongs to the RnpA family.</text>
</comment>
<evidence type="ECO:0000256" key="2">
    <source>
        <dbReference type="ARBA" id="ARBA00022694"/>
    </source>
</evidence>
<comment type="function">
    <text evidence="1 7">RNaseP catalyzes the removal of the 5'-leader sequence from pre-tRNA to produce the mature 5'-terminus. It can also cleave other RNA substrates such as 4.5S RNA. The protein component plays an auxiliary but essential role in vivo by binding to the 5'-leader sequence and broadening the substrate specificity of the ribozyme.</text>
</comment>